<evidence type="ECO:0000256" key="2">
    <source>
        <dbReference type="SAM" id="MobiDB-lite"/>
    </source>
</evidence>
<dbReference type="CDD" id="cd05162">
    <property type="entry name" value="PWWP"/>
    <property type="match status" value="1"/>
</dbReference>
<evidence type="ECO:0000313" key="4">
    <source>
        <dbReference type="EMBL" id="KCZ81051.1"/>
    </source>
</evidence>
<feature type="compositionally biased region" description="Basic and acidic residues" evidence="2">
    <location>
        <begin position="119"/>
        <end position="153"/>
    </location>
</feature>
<dbReference type="VEuPathDB" id="MicrosporidiaDB:H312_01537"/>
<protein>
    <recommendedName>
        <fullName evidence="3">PWWP domain-containing protein</fullName>
    </recommendedName>
</protein>
<evidence type="ECO:0000259" key="3">
    <source>
        <dbReference type="PROSITE" id="PS50812"/>
    </source>
</evidence>
<gene>
    <name evidence="4" type="ORF">H312_01537</name>
</gene>
<dbReference type="SUPFAM" id="SSF63748">
    <property type="entry name" value="Tudor/PWWP/MBT"/>
    <property type="match status" value="1"/>
</dbReference>
<dbReference type="InterPro" id="IPR000313">
    <property type="entry name" value="PWWP_dom"/>
</dbReference>
<name>A0A059F291_9MICR</name>
<reference evidence="5" key="1">
    <citation type="submission" date="2013-02" db="EMBL/GenBank/DDBJ databases">
        <authorList>
            <consortium name="The Broad Institute Genome Sequencing Platform"/>
            <person name="Cuomo C."/>
            <person name="Becnel J."/>
            <person name="Sanscrainte N."/>
            <person name="Walker B."/>
            <person name="Young S.K."/>
            <person name="Zeng Q."/>
            <person name="Gargeya S."/>
            <person name="Fitzgerald M."/>
            <person name="Haas B."/>
            <person name="Abouelleil A."/>
            <person name="Alvarado L."/>
            <person name="Arachchi H.M."/>
            <person name="Berlin A.M."/>
            <person name="Chapman S.B."/>
            <person name="Dewar J."/>
            <person name="Goldberg J."/>
            <person name="Griggs A."/>
            <person name="Gujja S."/>
            <person name="Hansen M."/>
            <person name="Howarth C."/>
            <person name="Imamovic A."/>
            <person name="Larimer J."/>
            <person name="McCowan C."/>
            <person name="Murphy C."/>
            <person name="Neiman D."/>
            <person name="Pearson M."/>
            <person name="Priest M."/>
            <person name="Roberts A."/>
            <person name="Saif S."/>
            <person name="Shea T."/>
            <person name="Sisk P."/>
            <person name="Sykes S."/>
            <person name="Wortman J."/>
            <person name="Nusbaum C."/>
            <person name="Birren B."/>
        </authorList>
    </citation>
    <scope>NUCLEOTIDE SEQUENCE [LARGE SCALE GENOMIC DNA]</scope>
    <source>
        <strain evidence="5">PRA339</strain>
    </source>
</reference>
<feature type="domain" description="PWWP" evidence="3">
    <location>
        <begin position="5"/>
        <end position="66"/>
    </location>
</feature>
<keyword evidence="1" id="KW-0175">Coiled coil</keyword>
<dbReference type="Gene3D" id="2.30.30.140">
    <property type="match status" value="1"/>
</dbReference>
<evidence type="ECO:0000313" key="5">
    <source>
        <dbReference type="Proteomes" id="UP000030655"/>
    </source>
</evidence>
<feature type="region of interest" description="Disordered" evidence="2">
    <location>
        <begin position="114"/>
        <end position="153"/>
    </location>
</feature>
<proteinExistence type="predicted"/>
<organism evidence="4 5">
    <name type="scientific">Anncaliia algerae PRA339</name>
    <dbReference type="NCBI Taxonomy" id="1288291"/>
    <lineage>
        <taxon>Eukaryota</taxon>
        <taxon>Fungi</taxon>
        <taxon>Fungi incertae sedis</taxon>
        <taxon>Microsporidia</taxon>
        <taxon>Tubulinosematoidea</taxon>
        <taxon>Tubulinosematidae</taxon>
        <taxon>Anncaliia</taxon>
    </lineage>
</organism>
<dbReference type="Proteomes" id="UP000030655">
    <property type="component" value="Unassembled WGS sequence"/>
</dbReference>
<dbReference type="Pfam" id="PF00855">
    <property type="entry name" value="PWWP"/>
    <property type="match status" value="1"/>
</dbReference>
<sequence length="344" mass="40360">MKYNPNDIVFTMYDEYPPWPSKIAPKEITDEVLARNNTEGIVVMFYGEELSYGVIKSEKDIIPFEQSALPENADEEMKKAYAMAKENTVGFPDLDPPTKKELINIEKWKKRMSQKKGSFKKENKVDEDVKRMKTDVSAENKKTEESEPQKEKNNEIKDIFFTNQEEIKENKISEELKEKIETEMKEEKERNPQNSINSINKEEERAIINDITQNILNSKETTTFLDKENKVSLSQMIPGLSVKEESIRKKMQKNNSLFLKAFLKTTKKKKYLKIKKELSKILLNYPKDTLRTNKIVNKLEEMSKVKIIKSGLFTPLVNLYLMDWLNDPLEIKNRCEKIIRKIIE</sequence>
<dbReference type="EMBL" id="KK365152">
    <property type="protein sequence ID" value="KCZ81051.1"/>
    <property type="molecule type" value="Genomic_DNA"/>
</dbReference>
<accession>A0A059F291</accession>
<reference evidence="4 5" key="2">
    <citation type="submission" date="2014-03" db="EMBL/GenBank/DDBJ databases">
        <title>The Genome Sequence of Anncaliia algerae insect isolate PRA339.</title>
        <authorList>
            <consortium name="The Broad Institute Genome Sequencing Platform"/>
            <consortium name="The Broad Institute Genome Sequencing Center for Infectious Disease"/>
            <person name="Cuomo C."/>
            <person name="Becnel J."/>
            <person name="Sanscrainte N."/>
            <person name="Walker B."/>
            <person name="Young S.K."/>
            <person name="Zeng Q."/>
            <person name="Gargeya S."/>
            <person name="Fitzgerald M."/>
            <person name="Haas B."/>
            <person name="Abouelleil A."/>
            <person name="Alvarado L."/>
            <person name="Arachchi H.M."/>
            <person name="Berlin A.M."/>
            <person name="Chapman S.B."/>
            <person name="Dewar J."/>
            <person name="Goldberg J."/>
            <person name="Griggs A."/>
            <person name="Gujja S."/>
            <person name="Hansen M."/>
            <person name="Howarth C."/>
            <person name="Imamovic A."/>
            <person name="Larimer J."/>
            <person name="McCowan C."/>
            <person name="Murphy C."/>
            <person name="Neiman D."/>
            <person name="Pearson M."/>
            <person name="Priest M."/>
            <person name="Roberts A."/>
            <person name="Saif S."/>
            <person name="Shea T."/>
            <person name="Sisk P."/>
            <person name="Sykes S."/>
            <person name="Wortman J."/>
            <person name="Nusbaum C."/>
            <person name="Birren B."/>
        </authorList>
    </citation>
    <scope>NUCLEOTIDE SEQUENCE [LARGE SCALE GENOMIC DNA]</scope>
    <source>
        <strain evidence="4 5">PRA339</strain>
    </source>
</reference>
<dbReference type="OrthoDB" id="21615at2759"/>
<keyword evidence="5" id="KW-1185">Reference proteome</keyword>
<evidence type="ECO:0000256" key="1">
    <source>
        <dbReference type="SAM" id="Coils"/>
    </source>
</evidence>
<dbReference type="STRING" id="1288291.A0A059F291"/>
<dbReference type="HOGENOM" id="CLU_806480_0_0_1"/>
<dbReference type="PROSITE" id="PS50812">
    <property type="entry name" value="PWWP"/>
    <property type="match status" value="1"/>
</dbReference>
<feature type="coiled-coil region" evidence="1">
    <location>
        <begin position="163"/>
        <end position="190"/>
    </location>
</feature>
<dbReference type="AlphaFoldDB" id="A0A059F291"/>